<name>K9XUH0_STAC7</name>
<dbReference type="STRING" id="111780.Sta7437_2177"/>
<dbReference type="KEGG" id="scs:Sta7437_2177"/>
<evidence type="ECO:0000313" key="1">
    <source>
        <dbReference type="EMBL" id="AFZ35726.1"/>
    </source>
</evidence>
<dbReference type="AlphaFoldDB" id="K9XUH0"/>
<keyword evidence="2" id="KW-1185">Reference proteome</keyword>
<gene>
    <name evidence="1" type="ordered locus">Sta7437_2177</name>
</gene>
<dbReference type="RefSeq" id="WP_015193394.1">
    <property type="nucleotide sequence ID" value="NC_019748.1"/>
</dbReference>
<reference evidence="2" key="1">
    <citation type="journal article" date="2013" name="Proc. Natl. Acad. Sci. U.S.A.">
        <title>Improving the coverage of the cyanobacterial phylum using diversity-driven genome sequencing.</title>
        <authorList>
            <person name="Shih P.M."/>
            <person name="Wu D."/>
            <person name="Latifi A."/>
            <person name="Axen S.D."/>
            <person name="Fewer D.P."/>
            <person name="Talla E."/>
            <person name="Calteau A."/>
            <person name="Cai F."/>
            <person name="Tandeau de Marsac N."/>
            <person name="Rippka R."/>
            <person name="Herdman M."/>
            <person name="Sivonen K."/>
            <person name="Coursin T."/>
            <person name="Laurent T."/>
            <person name="Goodwin L."/>
            <person name="Nolan M."/>
            <person name="Davenport K.W."/>
            <person name="Han C.S."/>
            <person name="Rubin E.M."/>
            <person name="Eisen J.A."/>
            <person name="Woyke T."/>
            <person name="Gugger M."/>
            <person name="Kerfeld C.A."/>
        </authorList>
    </citation>
    <scope>NUCLEOTIDE SEQUENCE [LARGE SCALE GENOMIC DNA]</scope>
    <source>
        <strain evidence="2">ATCC 29371 / PCC 7437</strain>
    </source>
</reference>
<evidence type="ECO:0000313" key="2">
    <source>
        <dbReference type="Proteomes" id="UP000010473"/>
    </source>
</evidence>
<accession>K9XUH0</accession>
<protein>
    <submittedName>
        <fullName evidence="1">Uncharacterized protein</fullName>
    </submittedName>
</protein>
<dbReference type="Proteomes" id="UP000010473">
    <property type="component" value="Chromosome"/>
</dbReference>
<proteinExistence type="predicted"/>
<dbReference type="HOGENOM" id="CLU_2977052_0_0_3"/>
<organism evidence="1 2">
    <name type="scientific">Stanieria cyanosphaera (strain ATCC 29371 / PCC 7437)</name>
    <dbReference type="NCBI Taxonomy" id="111780"/>
    <lineage>
        <taxon>Bacteria</taxon>
        <taxon>Bacillati</taxon>
        <taxon>Cyanobacteriota</taxon>
        <taxon>Cyanophyceae</taxon>
        <taxon>Pleurocapsales</taxon>
        <taxon>Dermocarpellaceae</taxon>
        <taxon>Stanieria</taxon>
    </lineage>
</organism>
<sequence length="58" mass="6634">MCSLCALTNRYQQLKKSNLLAFDTKHLATQITKKQAKTTQVILLKGRSLKVEQENNLE</sequence>
<dbReference type="EMBL" id="CP003653">
    <property type="protein sequence ID" value="AFZ35726.1"/>
    <property type="molecule type" value="Genomic_DNA"/>
</dbReference>